<dbReference type="InterPro" id="IPR025877">
    <property type="entry name" value="MobA-like_NTP_Trfase"/>
</dbReference>
<dbReference type="AlphaFoldDB" id="A0A1G7WAN6"/>
<reference evidence="3 4" key="1">
    <citation type="submission" date="2016-10" db="EMBL/GenBank/DDBJ databases">
        <authorList>
            <person name="de Groot N.N."/>
        </authorList>
    </citation>
    <scope>NUCLEOTIDE SEQUENCE [LARGE SCALE GENOMIC DNA]</scope>
    <source>
        <strain evidence="3 4">CGMCC 1.10267</strain>
    </source>
</reference>
<dbReference type="Gene3D" id="3.90.550.10">
    <property type="entry name" value="Spore Coat Polysaccharide Biosynthesis Protein SpsA, Chain A"/>
    <property type="match status" value="1"/>
</dbReference>
<accession>A0A1G7WAN6</accession>
<dbReference type="GO" id="GO:0016779">
    <property type="term" value="F:nucleotidyltransferase activity"/>
    <property type="evidence" value="ECO:0007669"/>
    <property type="project" value="UniProtKB-ARBA"/>
</dbReference>
<keyword evidence="4" id="KW-1185">Reference proteome</keyword>
<evidence type="ECO:0000313" key="4">
    <source>
        <dbReference type="Proteomes" id="UP000199495"/>
    </source>
</evidence>
<protein>
    <submittedName>
        <fullName evidence="3">Molybdopterin-guanine dinucleotide biosynthesis protein A</fullName>
    </submittedName>
</protein>
<gene>
    <name evidence="3" type="ORF">SAMN04487974_10630</name>
</gene>
<dbReference type="Proteomes" id="UP000199495">
    <property type="component" value="Unassembled WGS sequence"/>
</dbReference>
<keyword evidence="1" id="KW-0460">Magnesium</keyword>
<feature type="domain" description="MobA-like NTP transferase" evidence="2">
    <location>
        <begin position="7"/>
        <end position="141"/>
    </location>
</feature>
<evidence type="ECO:0000256" key="1">
    <source>
        <dbReference type="ARBA" id="ARBA00022842"/>
    </source>
</evidence>
<dbReference type="RefSeq" id="WP_176762624.1">
    <property type="nucleotide sequence ID" value="NZ_FNCS01000006.1"/>
</dbReference>
<sequence length="204" mass="21245">MKNPTVGLILSGGSGLRLGGVRKGDLRIGNIALKDTLAGALAGQCLTLFYSTGAARTLPPAGAIALPDDPDGITGPAAGLLAGALWCIDNAPDALMATVSVDTPFYPTDFISRATPLMGLATGCVVAQYGARDYPTIALWRPGPLSVDLKSIRPAPRGPRLRDIERRLGAVYIDYAETAPENPFEGINTLSDLLSVSKRGRSSV</sequence>
<dbReference type="InterPro" id="IPR029044">
    <property type="entry name" value="Nucleotide-diphossugar_trans"/>
</dbReference>
<dbReference type="STRING" id="440168.SAMN04487974_10630"/>
<dbReference type="Pfam" id="PF12804">
    <property type="entry name" value="NTP_transf_3"/>
    <property type="match status" value="1"/>
</dbReference>
<evidence type="ECO:0000259" key="2">
    <source>
        <dbReference type="Pfam" id="PF12804"/>
    </source>
</evidence>
<name>A0A1G7WAN6_9HYPH</name>
<proteinExistence type="predicted"/>
<organism evidence="3 4">
    <name type="scientific">Pelagibacterium luteolum</name>
    <dbReference type="NCBI Taxonomy" id="440168"/>
    <lineage>
        <taxon>Bacteria</taxon>
        <taxon>Pseudomonadati</taxon>
        <taxon>Pseudomonadota</taxon>
        <taxon>Alphaproteobacteria</taxon>
        <taxon>Hyphomicrobiales</taxon>
        <taxon>Devosiaceae</taxon>
        <taxon>Pelagibacterium</taxon>
    </lineage>
</organism>
<evidence type="ECO:0000313" key="3">
    <source>
        <dbReference type="EMBL" id="SDG69047.1"/>
    </source>
</evidence>
<dbReference type="SUPFAM" id="SSF53448">
    <property type="entry name" value="Nucleotide-diphospho-sugar transferases"/>
    <property type="match status" value="1"/>
</dbReference>
<dbReference type="EMBL" id="FNCS01000006">
    <property type="protein sequence ID" value="SDG69047.1"/>
    <property type="molecule type" value="Genomic_DNA"/>
</dbReference>